<feature type="transmembrane region" description="Helical" evidence="7">
    <location>
        <begin position="102"/>
        <end position="120"/>
    </location>
</feature>
<keyword evidence="5 7" id="KW-0472">Membrane</keyword>
<feature type="transmembrane region" description="Helical" evidence="7">
    <location>
        <begin position="217"/>
        <end position="235"/>
    </location>
</feature>
<feature type="transmembrane region" description="Helical" evidence="7">
    <location>
        <begin position="186"/>
        <end position="205"/>
    </location>
</feature>
<protein>
    <submittedName>
        <fullName evidence="9">Drug/metabolite transporter (DMT)-like permease</fullName>
    </submittedName>
</protein>
<evidence type="ECO:0000256" key="7">
    <source>
        <dbReference type="SAM" id="Phobius"/>
    </source>
</evidence>
<feature type="domain" description="EamA" evidence="8">
    <location>
        <begin position="47"/>
        <end position="175"/>
    </location>
</feature>
<dbReference type="AlphaFoldDB" id="A0A7W8C018"/>
<evidence type="ECO:0000256" key="2">
    <source>
        <dbReference type="ARBA" id="ARBA00007362"/>
    </source>
</evidence>
<keyword evidence="3 7" id="KW-0812">Transmembrane</keyword>
<evidence type="ECO:0000256" key="5">
    <source>
        <dbReference type="ARBA" id="ARBA00023136"/>
    </source>
</evidence>
<feature type="compositionally biased region" description="Polar residues" evidence="6">
    <location>
        <begin position="1"/>
        <end position="16"/>
    </location>
</feature>
<dbReference type="RefSeq" id="WP_183718463.1">
    <property type="nucleotide sequence ID" value="NZ_JACHGO010000003.1"/>
</dbReference>
<dbReference type="Pfam" id="PF00892">
    <property type="entry name" value="EamA"/>
    <property type="match status" value="2"/>
</dbReference>
<evidence type="ECO:0000313" key="10">
    <source>
        <dbReference type="Proteomes" id="UP000539075"/>
    </source>
</evidence>
<dbReference type="InterPro" id="IPR000620">
    <property type="entry name" value="EamA_dom"/>
</dbReference>
<accession>A0A7W8C018</accession>
<dbReference type="Proteomes" id="UP000539075">
    <property type="component" value="Unassembled WGS sequence"/>
</dbReference>
<feature type="transmembrane region" description="Helical" evidence="7">
    <location>
        <begin position="162"/>
        <end position="180"/>
    </location>
</feature>
<evidence type="ECO:0000256" key="1">
    <source>
        <dbReference type="ARBA" id="ARBA00004141"/>
    </source>
</evidence>
<feature type="transmembrane region" description="Helical" evidence="7">
    <location>
        <begin position="302"/>
        <end position="319"/>
    </location>
</feature>
<feature type="region of interest" description="Disordered" evidence="6">
    <location>
        <begin position="1"/>
        <end position="21"/>
    </location>
</feature>
<evidence type="ECO:0000256" key="4">
    <source>
        <dbReference type="ARBA" id="ARBA00022989"/>
    </source>
</evidence>
<feature type="transmembrane region" description="Helical" evidence="7">
    <location>
        <begin position="45"/>
        <end position="66"/>
    </location>
</feature>
<feature type="transmembrane region" description="Helical" evidence="7">
    <location>
        <begin position="280"/>
        <end position="296"/>
    </location>
</feature>
<comment type="similarity">
    <text evidence="2">Belongs to the EamA transporter family.</text>
</comment>
<dbReference type="InterPro" id="IPR037185">
    <property type="entry name" value="EmrE-like"/>
</dbReference>
<feature type="transmembrane region" description="Helical" evidence="7">
    <location>
        <begin position="132"/>
        <end position="150"/>
    </location>
</feature>
<evidence type="ECO:0000256" key="3">
    <source>
        <dbReference type="ARBA" id="ARBA00022692"/>
    </source>
</evidence>
<keyword evidence="4 7" id="KW-1133">Transmembrane helix</keyword>
<sequence>MLQNNDGQNSTQNTAVYPQPGNAAEKSLRPAQAVAHTKGQRWERYAVGVLFSVIWSSAFIAGKVTVMEMGPFTTLFYRFVLTVLVLLPLCGKKLLGPKGKQAMLAGILLGLLNNVAYLGLNFSALQRLPPSWVVIVVSCAPFMTMTMAALRGQESFDKGKLLGFAIAFTGVVIMVGITGLHAGAALGLVMTVGATLAFSAGAVLFRGKYDDLPLLPVNFWMSVCAMLCFAPAAFMTEASPLQLTWHAQIALIWLVVVSLTGMALWLLLIRTQGPSMAASYNLLNPLSGLALSALILGTDIGVQDAAGAAAIVAGLYVALRPRQGKIKA</sequence>
<feature type="domain" description="EamA" evidence="8">
    <location>
        <begin position="186"/>
        <end position="319"/>
    </location>
</feature>
<feature type="transmembrane region" description="Helical" evidence="7">
    <location>
        <begin position="247"/>
        <end position="268"/>
    </location>
</feature>
<organism evidence="9 10">
    <name type="scientific">Desulfovibrio intestinalis</name>
    <dbReference type="NCBI Taxonomy" id="58621"/>
    <lineage>
        <taxon>Bacteria</taxon>
        <taxon>Pseudomonadati</taxon>
        <taxon>Thermodesulfobacteriota</taxon>
        <taxon>Desulfovibrionia</taxon>
        <taxon>Desulfovibrionales</taxon>
        <taxon>Desulfovibrionaceae</taxon>
        <taxon>Desulfovibrio</taxon>
    </lineage>
</organism>
<dbReference type="SUPFAM" id="SSF103481">
    <property type="entry name" value="Multidrug resistance efflux transporter EmrE"/>
    <property type="match status" value="2"/>
</dbReference>
<keyword evidence="10" id="KW-1185">Reference proteome</keyword>
<comment type="subcellular location">
    <subcellularLocation>
        <location evidence="1">Membrane</location>
        <topology evidence="1">Multi-pass membrane protein</topology>
    </subcellularLocation>
</comment>
<dbReference type="EMBL" id="JACHGO010000003">
    <property type="protein sequence ID" value="MBB5143096.1"/>
    <property type="molecule type" value="Genomic_DNA"/>
</dbReference>
<name>A0A7W8C018_9BACT</name>
<dbReference type="PANTHER" id="PTHR32322:SF2">
    <property type="entry name" value="EAMA DOMAIN-CONTAINING PROTEIN"/>
    <property type="match status" value="1"/>
</dbReference>
<dbReference type="InterPro" id="IPR050638">
    <property type="entry name" value="AA-Vitamin_Transporters"/>
</dbReference>
<evidence type="ECO:0000259" key="8">
    <source>
        <dbReference type="Pfam" id="PF00892"/>
    </source>
</evidence>
<dbReference type="GO" id="GO:0016020">
    <property type="term" value="C:membrane"/>
    <property type="evidence" value="ECO:0007669"/>
    <property type="project" value="UniProtKB-SubCell"/>
</dbReference>
<proteinExistence type="inferred from homology"/>
<comment type="caution">
    <text evidence="9">The sequence shown here is derived from an EMBL/GenBank/DDBJ whole genome shotgun (WGS) entry which is preliminary data.</text>
</comment>
<feature type="transmembrane region" description="Helical" evidence="7">
    <location>
        <begin position="72"/>
        <end position="90"/>
    </location>
</feature>
<gene>
    <name evidence="9" type="ORF">HNQ38_001184</name>
</gene>
<evidence type="ECO:0000256" key="6">
    <source>
        <dbReference type="SAM" id="MobiDB-lite"/>
    </source>
</evidence>
<reference evidence="9 10" key="1">
    <citation type="submission" date="2020-08" db="EMBL/GenBank/DDBJ databases">
        <title>Genomic Encyclopedia of Type Strains, Phase IV (KMG-IV): sequencing the most valuable type-strain genomes for metagenomic binning, comparative biology and taxonomic classification.</title>
        <authorList>
            <person name="Goeker M."/>
        </authorList>
    </citation>
    <scope>NUCLEOTIDE SEQUENCE [LARGE SCALE GENOMIC DNA]</scope>
    <source>
        <strain evidence="9 10">DSM 11275</strain>
    </source>
</reference>
<dbReference type="PANTHER" id="PTHR32322">
    <property type="entry name" value="INNER MEMBRANE TRANSPORTER"/>
    <property type="match status" value="1"/>
</dbReference>
<evidence type="ECO:0000313" key="9">
    <source>
        <dbReference type="EMBL" id="MBB5143096.1"/>
    </source>
</evidence>